<dbReference type="EMBL" id="BRXY01000083">
    <property type="protein sequence ID" value="GMH63277.1"/>
    <property type="molecule type" value="Genomic_DNA"/>
</dbReference>
<comment type="caution">
    <text evidence="1">The sequence shown here is derived from an EMBL/GenBank/DDBJ whole genome shotgun (WGS) entry which is preliminary data.</text>
</comment>
<dbReference type="Proteomes" id="UP001165085">
    <property type="component" value="Unassembled WGS sequence"/>
</dbReference>
<evidence type="ECO:0000313" key="2">
    <source>
        <dbReference type="Proteomes" id="UP001165085"/>
    </source>
</evidence>
<accession>A0A9W7A5H8</accession>
<gene>
    <name evidence="1" type="ORF">TrST_g6355</name>
</gene>
<sequence length="281" mass="30423">MAIRGGGNTIPSQLVNYCNSIDKLVQQKSAESPEELTKNVATYAKLTENLKSAINTVSVQGAIGKVLPEVIEEISPDLETALAHIEELQATVTKHTGQLAEQDGKIADLTEKDAKQDEKLAVQDEKLAACTLLFESEDAARKVENVKLLEAFTAFTAKIDGIEADKGMTAANVSDTTGNTWPIGFNFTTASEDFFNGDDASAITCIDTGTHFLHEESLHGKSEFVLSSPPPRIRTPACCRARSGNEENIVNFTDAQSDEQMSACHNFMTGCYFSPLAKNKK</sequence>
<name>A0A9W7A5H8_9STRA</name>
<proteinExistence type="predicted"/>
<reference evidence="2" key="1">
    <citation type="journal article" date="2023" name="Commun. Biol.">
        <title>Genome analysis of Parmales, the sister group of diatoms, reveals the evolutionary specialization of diatoms from phago-mixotrophs to photoautotrophs.</title>
        <authorList>
            <person name="Ban H."/>
            <person name="Sato S."/>
            <person name="Yoshikawa S."/>
            <person name="Yamada K."/>
            <person name="Nakamura Y."/>
            <person name="Ichinomiya M."/>
            <person name="Sato N."/>
            <person name="Blanc-Mathieu R."/>
            <person name="Endo H."/>
            <person name="Kuwata A."/>
            <person name="Ogata H."/>
        </authorList>
    </citation>
    <scope>NUCLEOTIDE SEQUENCE [LARGE SCALE GENOMIC DNA]</scope>
    <source>
        <strain evidence="2">NIES 3701</strain>
    </source>
</reference>
<keyword evidence="2" id="KW-1185">Reference proteome</keyword>
<dbReference type="AlphaFoldDB" id="A0A9W7A5H8"/>
<evidence type="ECO:0000313" key="1">
    <source>
        <dbReference type="EMBL" id="GMH63277.1"/>
    </source>
</evidence>
<organism evidence="1 2">
    <name type="scientific">Triparma strigata</name>
    <dbReference type="NCBI Taxonomy" id="1606541"/>
    <lineage>
        <taxon>Eukaryota</taxon>
        <taxon>Sar</taxon>
        <taxon>Stramenopiles</taxon>
        <taxon>Ochrophyta</taxon>
        <taxon>Bolidophyceae</taxon>
        <taxon>Parmales</taxon>
        <taxon>Triparmaceae</taxon>
        <taxon>Triparma</taxon>
    </lineage>
</organism>
<protein>
    <submittedName>
        <fullName evidence="1">Uncharacterized protein</fullName>
    </submittedName>
</protein>